<proteinExistence type="predicted"/>
<evidence type="ECO:0000313" key="1">
    <source>
        <dbReference type="EMBL" id="VTJ68206.1"/>
    </source>
</evidence>
<name>A0A5E4BG10_MARMO</name>
<comment type="caution">
    <text evidence="1">The sequence shown here is derived from an EMBL/GenBank/DDBJ whole genome shotgun (WGS) entry which is preliminary data.</text>
</comment>
<keyword evidence="2" id="KW-1185">Reference proteome</keyword>
<feature type="non-terminal residue" evidence="1">
    <location>
        <position position="58"/>
    </location>
</feature>
<dbReference type="EMBL" id="CABDUW010000418">
    <property type="protein sequence ID" value="VTJ68206.1"/>
    <property type="molecule type" value="Genomic_DNA"/>
</dbReference>
<organism evidence="1 2">
    <name type="scientific">Marmota monax</name>
    <name type="common">Woodchuck</name>
    <dbReference type="NCBI Taxonomy" id="9995"/>
    <lineage>
        <taxon>Eukaryota</taxon>
        <taxon>Metazoa</taxon>
        <taxon>Chordata</taxon>
        <taxon>Craniata</taxon>
        <taxon>Vertebrata</taxon>
        <taxon>Euteleostomi</taxon>
        <taxon>Mammalia</taxon>
        <taxon>Eutheria</taxon>
        <taxon>Euarchontoglires</taxon>
        <taxon>Glires</taxon>
        <taxon>Rodentia</taxon>
        <taxon>Sciuromorpha</taxon>
        <taxon>Sciuridae</taxon>
        <taxon>Xerinae</taxon>
        <taxon>Marmotini</taxon>
        <taxon>Marmota</taxon>
    </lineage>
</organism>
<gene>
    <name evidence="1" type="ORF">MONAX_5E023390</name>
</gene>
<sequence length="58" mass="6272">MYTSIHPVNLSHDCEVSDSGEDGWGDGHFCDTLVAAALSRYFWCTHGNKEIGQATGSP</sequence>
<dbReference type="AlphaFoldDB" id="A0A5E4BG10"/>
<dbReference type="Proteomes" id="UP000335636">
    <property type="component" value="Unassembled WGS sequence"/>
</dbReference>
<evidence type="ECO:0000313" key="2">
    <source>
        <dbReference type="Proteomes" id="UP000335636"/>
    </source>
</evidence>
<accession>A0A5E4BG10</accession>
<protein>
    <submittedName>
        <fullName evidence="1">Uncharacterized protein</fullName>
    </submittedName>
</protein>
<reference evidence="1" key="1">
    <citation type="submission" date="2019-04" db="EMBL/GenBank/DDBJ databases">
        <authorList>
            <person name="Alioto T."/>
            <person name="Alioto T."/>
        </authorList>
    </citation>
    <scope>NUCLEOTIDE SEQUENCE [LARGE SCALE GENOMIC DNA]</scope>
</reference>